<organism evidence="7 8">
    <name type="scientific">Anopheles maculatus</name>
    <dbReference type="NCBI Taxonomy" id="74869"/>
    <lineage>
        <taxon>Eukaryota</taxon>
        <taxon>Metazoa</taxon>
        <taxon>Ecdysozoa</taxon>
        <taxon>Arthropoda</taxon>
        <taxon>Hexapoda</taxon>
        <taxon>Insecta</taxon>
        <taxon>Pterygota</taxon>
        <taxon>Neoptera</taxon>
        <taxon>Endopterygota</taxon>
        <taxon>Diptera</taxon>
        <taxon>Nematocera</taxon>
        <taxon>Culicoidea</taxon>
        <taxon>Culicidae</taxon>
        <taxon>Anophelinae</taxon>
        <taxon>Anopheles</taxon>
        <taxon>Anopheles maculatus group</taxon>
    </lineage>
</organism>
<dbReference type="SMART" id="SM00409">
    <property type="entry name" value="IG"/>
    <property type="match status" value="3"/>
</dbReference>
<proteinExistence type="predicted"/>
<name>A0A182TBY4_9DIPT</name>
<dbReference type="PANTHER" id="PTHR11640">
    <property type="entry name" value="NEPHRIN"/>
    <property type="match status" value="1"/>
</dbReference>
<dbReference type="InterPro" id="IPR013098">
    <property type="entry name" value="Ig_I-set"/>
</dbReference>
<reference evidence="8" key="1">
    <citation type="submission" date="2013-09" db="EMBL/GenBank/DDBJ databases">
        <title>The Genome Sequence of Anopheles maculatus species B.</title>
        <authorList>
            <consortium name="The Broad Institute Genomics Platform"/>
            <person name="Neafsey D.E."/>
            <person name="Besansky N."/>
            <person name="Howell P."/>
            <person name="Walton C."/>
            <person name="Young S.K."/>
            <person name="Zeng Q."/>
            <person name="Gargeya S."/>
            <person name="Fitzgerald M."/>
            <person name="Haas B."/>
            <person name="Abouelleil A."/>
            <person name="Allen A.W."/>
            <person name="Alvarado L."/>
            <person name="Arachchi H.M."/>
            <person name="Berlin A.M."/>
            <person name="Chapman S.B."/>
            <person name="Gainer-Dewar J."/>
            <person name="Goldberg J."/>
            <person name="Griggs A."/>
            <person name="Gujja S."/>
            <person name="Hansen M."/>
            <person name="Howarth C."/>
            <person name="Imamovic A."/>
            <person name="Ireland A."/>
            <person name="Larimer J."/>
            <person name="McCowan C."/>
            <person name="Murphy C."/>
            <person name="Pearson M."/>
            <person name="Poon T.W."/>
            <person name="Priest M."/>
            <person name="Roberts A."/>
            <person name="Saif S."/>
            <person name="Shea T."/>
            <person name="Sisk P."/>
            <person name="Sykes S."/>
            <person name="Wortman J."/>
            <person name="Nusbaum C."/>
            <person name="Birren B."/>
        </authorList>
    </citation>
    <scope>NUCLEOTIDE SEQUENCE [LARGE SCALE GENOMIC DNA]</scope>
    <source>
        <strain evidence="8">maculatus3</strain>
    </source>
</reference>
<evidence type="ECO:0000259" key="6">
    <source>
        <dbReference type="PROSITE" id="PS50835"/>
    </source>
</evidence>
<dbReference type="VEuPathDB" id="VectorBase:AMAM023772"/>
<evidence type="ECO:0000256" key="5">
    <source>
        <dbReference type="ARBA" id="ARBA00023319"/>
    </source>
</evidence>
<keyword evidence="5" id="KW-0393">Immunoglobulin domain</keyword>
<dbReference type="InterPro" id="IPR003599">
    <property type="entry name" value="Ig_sub"/>
</dbReference>
<dbReference type="InterPro" id="IPR007110">
    <property type="entry name" value="Ig-like_dom"/>
</dbReference>
<dbReference type="Gene3D" id="2.60.40.10">
    <property type="entry name" value="Immunoglobulins"/>
    <property type="match status" value="5"/>
</dbReference>
<dbReference type="EnsemblMetazoa" id="AMAM023772-RA">
    <property type="protein sequence ID" value="AMAM023772-PA"/>
    <property type="gene ID" value="AMAM023772"/>
</dbReference>
<dbReference type="GO" id="GO:0098609">
    <property type="term" value="P:cell-cell adhesion"/>
    <property type="evidence" value="ECO:0007669"/>
    <property type="project" value="TreeGrafter"/>
</dbReference>
<dbReference type="InterPro" id="IPR003598">
    <property type="entry name" value="Ig_sub2"/>
</dbReference>
<feature type="domain" description="Ig-like" evidence="6">
    <location>
        <begin position="250"/>
        <end position="331"/>
    </location>
</feature>
<dbReference type="PROSITE" id="PS50835">
    <property type="entry name" value="IG_LIKE"/>
    <property type="match status" value="4"/>
</dbReference>
<keyword evidence="8" id="KW-1185">Reference proteome</keyword>
<dbReference type="InterPro" id="IPR051275">
    <property type="entry name" value="Cell_adhesion_signaling"/>
</dbReference>
<dbReference type="GO" id="GO:0050839">
    <property type="term" value="F:cell adhesion molecule binding"/>
    <property type="evidence" value="ECO:0007669"/>
    <property type="project" value="TreeGrafter"/>
</dbReference>
<sequence length="374" mass="41869">MQITNEGLHISNISYTQAGIYSCVLENDHGSLQKVHYVTVRDAPKITSSLEPHLTLLPNDTARFECSGTGSPPPNASWLFNGTTLVPEQSLYLAYGNASTGTYTCLLESSEGTDRQNMFVNVLRPPQRVGGTNYTNSLTPLKVRADDALVLACPFENFNSLLWQLNERNLEEYFDLTDVKLKENMLIIDRIRSRHQGTYTCVVQNRAGTDRQSFVVGVLTPPTIHRTHPEELSDEYGNGVDSDWDSQWRPDRPIDSAVEVNLLSGETLQLLCQASGSPEPNVYWNRGADMARIVSQTSNLTIPNVGIHHTDLYTCVAENELGKSTQVYRLDVMTAPQFYDEPVQSIEVFVGDDLQLDCEMQSNPPASYQWLKEE</sequence>
<dbReference type="SMART" id="SM00408">
    <property type="entry name" value="IGc2"/>
    <property type="match status" value="3"/>
</dbReference>
<keyword evidence="2" id="KW-0472">Membrane</keyword>
<dbReference type="InterPro" id="IPR036179">
    <property type="entry name" value="Ig-like_dom_sf"/>
</dbReference>
<evidence type="ECO:0000313" key="7">
    <source>
        <dbReference type="EnsemblMetazoa" id="AMAM023772-PA"/>
    </source>
</evidence>
<keyword evidence="4" id="KW-0325">Glycoprotein</keyword>
<dbReference type="Pfam" id="PF13927">
    <property type="entry name" value="Ig_3"/>
    <property type="match status" value="1"/>
</dbReference>
<evidence type="ECO:0000256" key="3">
    <source>
        <dbReference type="ARBA" id="ARBA00023157"/>
    </source>
</evidence>
<dbReference type="PANTHER" id="PTHR11640:SF164">
    <property type="entry name" value="MAM DOMAIN-CONTAINING GLYCOSYLPHOSPHATIDYLINOSITOL ANCHOR PROTEIN 1"/>
    <property type="match status" value="1"/>
</dbReference>
<dbReference type="GO" id="GO:0005911">
    <property type="term" value="C:cell-cell junction"/>
    <property type="evidence" value="ECO:0007669"/>
    <property type="project" value="TreeGrafter"/>
</dbReference>
<evidence type="ECO:0000256" key="2">
    <source>
        <dbReference type="ARBA" id="ARBA00023136"/>
    </source>
</evidence>
<feature type="domain" description="Ig-like" evidence="6">
    <location>
        <begin position="336"/>
        <end position="374"/>
    </location>
</feature>
<protein>
    <recommendedName>
        <fullName evidence="6">Ig-like domain-containing protein</fullName>
    </recommendedName>
</protein>
<evidence type="ECO:0000313" key="8">
    <source>
        <dbReference type="Proteomes" id="UP000075901"/>
    </source>
</evidence>
<feature type="domain" description="Ig-like" evidence="6">
    <location>
        <begin position="126"/>
        <end position="217"/>
    </location>
</feature>
<dbReference type="AlphaFoldDB" id="A0A182TBY4"/>
<keyword evidence="3" id="KW-1015">Disulfide bond</keyword>
<comment type="subcellular location">
    <subcellularLocation>
        <location evidence="1">Membrane</location>
        <topology evidence="1">Single-pass type I membrane protein</topology>
    </subcellularLocation>
</comment>
<dbReference type="SUPFAM" id="SSF48726">
    <property type="entry name" value="Immunoglobulin"/>
    <property type="match status" value="4"/>
</dbReference>
<dbReference type="Proteomes" id="UP000075901">
    <property type="component" value="Unassembled WGS sequence"/>
</dbReference>
<dbReference type="CDD" id="cd00096">
    <property type="entry name" value="Ig"/>
    <property type="match status" value="1"/>
</dbReference>
<feature type="domain" description="Ig-like" evidence="6">
    <location>
        <begin position="44"/>
        <end position="121"/>
    </location>
</feature>
<accession>A0A182TBY4</accession>
<evidence type="ECO:0000256" key="4">
    <source>
        <dbReference type="ARBA" id="ARBA00023180"/>
    </source>
</evidence>
<dbReference type="InterPro" id="IPR013783">
    <property type="entry name" value="Ig-like_fold"/>
</dbReference>
<evidence type="ECO:0000256" key="1">
    <source>
        <dbReference type="ARBA" id="ARBA00004479"/>
    </source>
</evidence>
<dbReference type="GO" id="GO:0005886">
    <property type="term" value="C:plasma membrane"/>
    <property type="evidence" value="ECO:0007669"/>
    <property type="project" value="TreeGrafter"/>
</dbReference>
<dbReference type="Pfam" id="PF07679">
    <property type="entry name" value="I-set"/>
    <property type="match status" value="1"/>
</dbReference>
<reference evidence="7" key="2">
    <citation type="submission" date="2020-05" db="UniProtKB">
        <authorList>
            <consortium name="EnsemblMetazoa"/>
        </authorList>
    </citation>
    <scope>IDENTIFICATION</scope>
    <source>
        <strain evidence="7">maculatus3</strain>
    </source>
</reference>